<dbReference type="OrthoDB" id="123307at2"/>
<dbReference type="InterPro" id="IPR021005">
    <property type="entry name" value="Znf_CGNR"/>
</dbReference>
<dbReference type="Proteomes" id="UP000021053">
    <property type="component" value="Unassembled WGS sequence"/>
</dbReference>
<dbReference type="PANTHER" id="PTHR35525:SF3">
    <property type="entry name" value="BLL6575 PROTEIN"/>
    <property type="match status" value="1"/>
</dbReference>
<dbReference type="Gene3D" id="1.10.3300.10">
    <property type="entry name" value="Jann2411-like domain"/>
    <property type="match status" value="1"/>
</dbReference>
<feature type="domain" description="Zinc finger CGNR" evidence="1">
    <location>
        <begin position="132"/>
        <end position="175"/>
    </location>
</feature>
<gene>
    <name evidence="2" type="ORF">CryarDRAFT_3218</name>
</gene>
<dbReference type="InterPro" id="IPR010852">
    <property type="entry name" value="ABATE"/>
</dbReference>
<evidence type="ECO:0000313" key="3">
    <source>
        <dbReference type="Proteomes" id="UP000021053"/>
    </source>
</evidence>
<dbReference type="SUPFAM" id="SSF160904">
    <property type="entry name" value="Jann2411-like"/>
    <property type="match status" value="1"/>
</dbReference>
<protein>
    <submittedName>
        <fullName evidence="2">Conserved protein containing a Zn-ribbon-like motif, possibly RNA-binding</fullName>
    </submittedName>
</protein>
<dbReference type="Pfam" id="PF11706">
    <property type="entry name" value="zf-CGNR"/>
    <property type="match status" value="1"/>
</dbReference>
<evidence type="ECO:0000259" key="1">
    <source>
        <dbReference type="Pfam" id="PF11706"/>
    </source>
</evidence>
<dbReference type="InterPro" id="IPR023286">
    <property type="entry name" value="ABATE_dom_sf"/>
</dbReference>
<proteinExistence type="predicted"/>
<dbReference type="HOGENOM" id="CLU_087298_0_0_11"/>
<organism evidence="2 3">
    <name type="scientific">Cryptosporangium arvum DSM 44712</name>
    <dbReference type="NCBI Taxonomy" id="927661"/>
    <lineage>
        <taxon>Bacteria</taxon>
        <taxon>Bacillati</taxon>
        <taxon>Actinomycetota</taxon>
        <taxon>Actinomycetes</taxon>
        <taxon>Cryptosporangiales</taxon>
        <taxon>Cryptosporangiaceae</taxon>
        <taxon>Cryptosporangium</taxon>
    </lineage>
</organism>
<comment type="caution">
    <text evidence="2">The sequence shown here is derived from an EMBL/GenBank/DDBJ whole genome shotgun (WGS) entry which is preliminary data.</text>
</comment>
<dbReference type="EMBL" id="JFBT01000001">
    <property type="protein sequence ID" value="EXG82079.1"/>
    <property type="molecule type" value="Genomic_DNA"/>
</dbReference>
<dbReference type="AlphaFoldDB" id="A0A010ZTP9"/>
<dbReference type="RefSeq" id="WP_084700543.1">
    <property type="nucleotide sequence ID" value="NZ_KK073874.1"/>
</dbReference>
<sequence>MTEAPGGLRLVQDLLNTAGMPVASLPDLLDETSTAQRWLDGTLRAWARQTGRTTPSISLTEKDLAALRTLRGRVRGWVTGESENDGSLAMAADVSVRDGDLVYGPRGRGAAAITSLVALEALLASRTGELGRLKTCQNPACGAAFYDRSRSGTRVWHDMKTCGNTLNLRASRARRRQSSTA</sequence>
<reference evidence="2 3" key="1">
    <citation type="submission" date="2013-07" db="EMBL/GenBank/DDBJ databases">
        <authorList>
            <consortium name="DOE Joint Genome Institute"/>
            <person name="Eisen J."/>
            <person name="Huntemann M."/>
            <person name="Han J."/>
            <person name="Chen A."/>
            <person name="Kyrpides N."/>
            <person name="Mavromatis K."/>
            <person name="Markowitz V."/>
            <person name="Palaniappan K."/>
            <person name="Ivanova N."/>
            <person name="Schaumberg A."/>
            <person name="Pati A."/>
            <person name="Liolios K."/>
            <person name="Nordberg H.P."/>
            <person name="Cantor M.N."/>
            <person name="Hua S.X."/>
            <person name="Woyke T."/>
        </authorList>
    </citation>
    <scope>NUCLEOTIDE SEQUENCE [LARGE SCALE GENOMIC DNA]</scope>
    <source>
        <strain evidence="2 3">DSM 44712</strain>
    </source>
</reference>
<evidence type="ECO:0000313" key="2">
    <source>
        <dbReference type="EMBL" id="EXG82079.1"/>
    </source>
</evidence>
<keyword evidence="3" id="KW-1185">Reference proteome</keyword>
<name>A0A010ZTP9_9ACTN</name>
<dbReference type="PATRIC" id="fig|927661.3.peg.3174"/>
<dbReference type="PANTHER" id="PTHR35525">
    <property type="entry name" value="BLL6575 PROTEIN"/>
    <property type="match status" value="1"/>
</dbReference>
<accession>A0A010ZTP9</accession>